<evidence type="ECO:0000259" key="3">
    <source>
        <dbReference type="SMART" id="SM00950"/>
    </source>
</evidence>
<protein>
    <recommendedName>
        <fullName evidence="2">Protein argonaute</fullName>
    </recommendedName>
</protein>
<dbReference type="AlphaFoldDB" id="A0A1M6H045"/>
<comment type="similarity">
    <text evidence="1">Belongs to the argonaute family. Long pAgo subfamily.</text>
</comment>
<dbReference type="GO" id="GO:0003676">
    <property type="term" value="F:nucleic acid binding"/>
    <property type="evidence" value="ECO:0007669"/>
    <property type="project" value="InterPro"/>
</dbReference>
<organism evidence="4 5">
    <name type="scientific">Aequorivita viscosa</name>
    <dbReference type="NCBI Taxonomy" id="797419"/>
    <lineage>
        <taxon>Bacteria</taxon>
        <taxon>Pseudomonadati</taxon>
        <taxon>Bacteroidota</taxon>
        <taxon>Flavobacteriia</taxon>
        <taxon>Flavobacteriales</taxon>
        <taxon>Flavobacteriaceae</taxon>
        <taxon>Aequorivita</taxon>
    </lineage>
</organism>
<dbReference type="Pfam" id="PF02171">
    <property type="entry name" value="Piwi"/>
    <property type="match status" value="1"/>
</dbReference>
<dbReference type="STRING" id="797419.SAMN05216556_11088"/>
<dbReference type="EMBL" id="FQYV01000010">
    <property type="protein sequence ID" value="SHJ15587.1"/>
    <property type="molecule type" value="Genomic_DNA"/>
</dbReference>
<dbReference type="Gene3D" id="3.40.50.2300">
    <property type="match status" value="1"/>
</dbReference>
<gene>
    <name evidence="4" type="ORF">SAMN04487908_11071</name>
</gene>
<keyword evidence="5" id="KW-1185">Reference proteome</keyword>
<feature type="domain" description="Piwi" evidence="3">
    <location>
        <begin position="395"/>
        <end position="689"/>
    </location>
</feature>
<evidence type="ECO:0000256" key="2">
    <source>
        <dbReference type="ARBA" id="ARBA00035032"/>
    </source>
</evidence>
<evidence type="ECO:0000313" key="4">
    <source>
        <dbReference type="EMBL" id="SHJ15587.1"/>
    </source>
</evidence>
<proteinExistence type="inferred from homology"/>
<evidence type="ECO:0000313" key="5">
    <source>
        <dbReference type="Proteomes" id="UP000184172"/>
    </source>
</evidence>
<dbReference type="SMART" id="SM00950">
    <property type="entry name" value="Piwi"/>
    <property type="match status" value="1"/>
</dbReference>
<dbReference type="InterPro" id="IPR036397">
    <property type="entry name" value="RNaseH_sf"/>
</dbReference>
<dbReference type="Gene3D" id="3.30.420.10">
    <property type="entry name" value="Ribonuclease H-like superfamily/Ribonuclease H"/>
    <property type="match status" value="1"/>
</dbReference>
<dbReference type="InterPro" id="IPR012337">
    <property type="entry name" value="RNaseH-like_sf"/>
</dbReference>
<reference evidence="5" key="1">
    <citation type="submission" date="2016-11" db="EMBL/GenBank/DDBJ databases">
        <authorList>
            <person name="Varghese N."/>
            <person name="Submissions S."/>
        </authorList>
    </citation>
    <scope>NUCLEOTIDE SEQUENCE [LARGE SCALE GENOMIC DNA]</scope>
    <source>
        <strain evidence="5">DSM 26349</strain>
    </source>
</reference>
<accession>A0A1M6H045</accession>
<dbReference type="RefSeq" id="WP_073217643.1">
    <property type="nucleotide sequence ID" value="NZ_FNNS01000010.1"/>
</dbReference>
<evidence type="ECO:0000256" key="1">
    <source>
        <dbReference type="ARBA" id="ARBA00035012"/>
    </source>
</evidence>
<dbReference type="Proteomes" id="UP000184172">
    <property type="component" value="Unassembled WGS sequence"/>
</dbReference>
<dbReference type="OrthoDB" id="1388275at2"/>
<sequence length="703" mass="82514">MANLCFNILTFDHPKEELRLYFTDKEDINLTRMYHTLVPDEVIQEFGQQEHYYTSFEEEKEGFFPVTKSVNPTYEKKLDKYGEEYSAKVHNTSFSISILKRYYNAKIHKYFTDKGLMVKPNFIHDTEVWLPSKKYDSSGKYNLYDRYCLRVQFKTVSKKLELLVTFEGVPKIYKESVEVLQEFVSPTAFNWVMFENELHKFEDLPSAGKRAYDKVFPIWNFDIRDGLGEATEAPDKSNKYIKFKNGIDFFYKTYLNNEEFKQLIPLNSNGFIPVEEFRIGKVKNNSNQLLFGEKDGIRQSHIVPMNGIKEFGPYDFSDTTKIHFFFIYHKDDVQATKKIDSYFRGTERGFGGLSKFIHTPYYTEKGFSICFEDLDNPWPEIYTKITDKYFEPDVQYIAIYISPFSKNSPDKSRRKIYYRLKELLLKKRISSQVIDAEKVLANDKYFYSLPNIAIAILAKLKGTPWRLDNTIKKELIVGVGAFKNPDFDIKYIGSAFSFSNNGKFNRFECFQQNQTRELAGSIIRAVKEYANHNPDIKRLVIHFYKTMGQEELQPIEDGLKKLGLSIPVFIVSINKTESSDIVAFDLNWKDLMPISGSYINIGRHKFLLFNNTRYSNNNFNFSDGYPFPIKLKIYCTQAGLVNDTKTVKELIDQVYQFSRMYWKSVRQQNLPVTIKYPEMVAEMIPHFEGNEIPEFGKDNLWFL</sequence>
<name>A0A1M6H045_9FLAO</name>
<dbReference type="SUPFAM" id="SSF53098">
    <property type="entry name" value="Ribonuclease H-like"/>
    <property type="match status" value="1"/>
</dbReference>
<dbReference type="InterPro" id="IPR003165">
    <property type="entry name" value="Piwi"/>
</dbReference>